<protein>
    <submittedName>
        <fullName evidence="3">Helix-turn-helix transcriptional regulator</fullName>
    </submittedName>
</protein>
<dbReference type="SUPFAM" id="SSF47413">
    <property type="entry name" value="lambda repressor-like DNA-binding domains"/>
    <property type="match status" value="1"/>
</dbReference>
<sequence>MANDLNAQGFYVVVGGNIEKYRKLQNDSLQSLAEKIGVTKKTVHRYERAEIRISIEKLIQVASILNTTVEELTSGILKYDDTK</sequence>
<evidence type="ECO:0000313" key="4">
    <source>
        <dbReference type="Proteomes" id="UP000650605"/>
    </source>
</evidence>
<dbReference type="SMART" id="SM00530">
    <property type="entry name" value="HTH_XRE"/>
    <property type="match status" value="1"/>
</dbReference>
<dbReference type="PROSITE" id="PS50943">
    <property type="entry name" value="HTH_CROC1"/>
    <property type="match status" value="1"/>
</dbReference>
<dbReference type="Pfam" id="PF01381">
    <property type="entry name" value="HTH_3"/>
    <property type="match status" value="1"/>
</dbReference>
<proteinExistence type="predicted"/>
<dbReference type="Proteomes" id="UP000650605">
    <property type="component" value="Unassembled WGS sequence"/>
</dbReference>
<dbReference type="PANTHER" id="PTHR46558:SF4">
    <property type="entry name" value="DNA-BIDING PHAGE PROTEIN"/>
    <property type="match status" value="1"/>
</dbReference>
<dbReference type="AlphaFoldDB" id="A0A8I1J193"/>
<dbReference type="PANTHER" id="PTHR46558">
    <property type="entry name" value="TRACRIPTIONAL REGULATORY PROTEIN-RELATED-RELATED"/>
    <property type="match status" value="1"/>
</dbReference>
<evidence type="ECO:0000256" key="1">
    <source>
        <dbReference type="ARBA" id="ARBA00023125"/>
    </source>
</evidence>
<keyword evidence="1" id="KW-0238">DNA-binding</keyword>
<dbReference type="RefSeq" id="WP_165145225.1">
    <property type="nucleotide sequence ID" value="NZ_JAEHFQ010000001.1"/>
</dbReference>
<dbReference type="EMBL" id="JAEHFQ010000001">
    <property type="protein sequence ID" value="MBM0631656.1"/>
    <property type="molecule type" value="Genomic_DNA"/>
</dbReference>
<name>A0A8I1J193_PAEPO</name>
<accession>A0A8I1J193</accession>
<evidence type="ECO:0000259" key="2">
    <source>
        <dbReference type="PROSITE" id="PS50943"/>
    </source>
</evidence>
<dbReference type="GO" id="GO:0003677">
    <property type="term" value="F:DNA binding"/>
    <property type="evidence" value="ECO:0007669"/>
    <property type="project" value="UniProtKB-KW"/>
</dbReference>
<reference evidence="3" key="1">
    <citation type="submission" date="2020-12" db="EMBL/GenBank/DDBJ databases">
        <title>Paenibacillus polymyxa LMG 27872: a double-edged sword.</title>
        <authorList>
            <person name="Langendries S."/>
            <person name="Garcia Mendez S."/>
            <person name="Beirinckx S."/>
            <person name="Viaene T."/>
            <person name="Baeyen S."/>
            <person name="Goeminne G."/>
            <person name="Willems A."/>
            <person name="Debode J."/>
            <person name="Goormachtig S."/>
        </authorList>
    </citation>
    <scope>NUCLEOTIDE SEQUENCE</scope>
    <source>
        <strain evidence="3">LMG 27872</strain>
    </source>
</reference>
<gene>
    <name evidence="3" type="ORF">JDW19_00685</name>
</gene>
<organism evidence="3 4">
    <name type="scientific">Paenibacillus polymyxa</name>
    <name type="common">Bacillus polymyxa</name>
    <dbReference type="NCBI Taxonomy" id="1406"/>
    <lineage>
        <taxon>Bacteria</taxon>
        <taxon>Bacillati</taxon>
        <taxon>Bacillota</taxon>
        <taxon>Bacilli</taxon>
        <taxon>Bacillales</taxon>
        <taxon>Paenibacillaceae</taxon>
        <taxon>Paenibacillus</taxon>
    </lineage>
</organism>
<comment type="caution">
    <text evidence="3">The sequence shown here is derived from an EMBL/GenBank/DDBJ whole genome shotgun (WGS) entry which is preliminary data.</text>
</comment>
<dbReference type="Gene3D" id="1.10.260.40">
    <property type="entry name" value="lambda repressor-like DNA-binding domains"/>
    <property type="match status" value="1"/>
</dbReference>
<evidence type="ECO:0000313" key="3">
    <source>
        <dbReference type="EMBL" id="MBM0631656.1"/>
    </source>
</evidence>
<dbReference type="InterPro" id="IPR001387">
    <property type="entry name" value="Cro/C1-type_HTH"/>
</dbReference>
<feature type="domain" description="HTH cro/C1-type" evidence="2">
    <location>
        <begin position="18"/>
        <end position="72"/>
    </location>
</feature>
<dbReference type="InterPro" id="IPR010982">
    <property type="entry name" value="Lambda_DNA-bd_dom_sf"/>
</dbReference>
<dbReference type="CDD" id="cd00093">
    <property type="entry name" value="HTH_XRE"/>
    <property type="match status" value="1"/>
</dbReference>